<reference evidence="1 2" key="1">
    <citation type="journal article" date="2019" name="Genome Biol. Evol.">
        <title>Insights into the evolution of the New World diploid cottons (Gossypium, subgenus Houzingenia) based on genome sequencing.</title>
        <authorList>
            <person name="Grover C.E."/>
            <person name="Arick M.A. 2nd"/>
            <person name="Thrash A."/>
            <person name="Conover J.L."/>
            <person name="Sanders W.S."/>
            <person name="Peterson D.G."/>
            <person name="Frelichowski J.E."/>
            <person name="Scheffler J.A."/>
            <person name="Scheffler B.E."/>
            <person name="Wendel J.F."/>
        </authorList>
    </citation>
    <scope>NUCLEOTIDE SEQUENCE [LARGE SCALE GENOMIC DNA]</scope>
    <source>
        <strain evidence="1">8</strain>
        <tissue evidence="1">Leaf</tissue>
    </source>
</reference>
<dbReference type="AlphaFoldDB" id="A0A7J9FRH9"/>
<accession>A0A7J9FRH9</accession>
<organism evidence="1 2">
    <name type="scientific">Gossypium trilobum</name>
    <dbReference type="NCBI Taxonomy" id="34281"/>
    <lineage>
        <taxon>Eukaryota</taxon>
        <taxon>Viridiplantae</taxon>
        <taxon>Streptophyta</taxon>
        <taxon>Embryophyta</taxon>
        <taxon>Tracheophyta</taxon>
        <taxon>Spermatophyta</taxon>
        <taxon>Magnoliopsida</taxon>
        <taxon>eudicotyledons</taxon>
        <taxon>Gunneridae</taxon>
        <taxon>Pentapetalae</taxon>
        <taxon>rosids</taxon>
        <taxon>malvids</taxon>
        <taxon>Malvales</taxon>
        <taxon>Malvaceae</taxon>
        <taxon>Malvoideae</taxon>
        <taxon>Gossypium</taxon>
    </lineage>
</organism>
<proteinExistence type="predicted"/>
<gene>
    <name evidence="1" type="ORF">Gotri_000198</name>
</gene>
<evidence type="ECO:0000313" key="1">
    <source>
        <dbReference type="EMBL" id="MBA0787564.1"/>
    </source>
</evidence>
<name>A0A7J9FRH9_9ROSI</name>
<comment type="caution">
    <text evidence="1">The sequence shown here is derived from an EMBL/GenBank/DDBJ whole genome shotgun (WGS) entry which is preliminary data.</text>
</comment>
<evidence type="ECO:0000313" key="2">
    <source>
        <dbReference type="Proteomes" id="UP000593568"/>
    </source>
</evidence>
<dbReference type="Proteomes" id="UP000593568">
    <property type="component" value="Unassembled WGS sequence"/>
</dbReference>
<keyword evidence="2" id="KW-1185">Reference proteome</keyword>
<sequence length="17" mass="1856">MKKTVDVQNPTLLAQGL</sequence>
<dbReference type="EMBL" id="JABEZW010226073">
    <property type="protein sequence ID" value="MBA0787564.1"/>
    <property type="molecule type" value="Genomic_DNA"/>
</dbReference>
<protein>
    <submittedName>
        <fullName evidence="1">Uncharacterized protein</fullName>
    </submittedName>
</protein>